<dbReference type="InterPro" id="IPR029039">
    <property type="entry name" value="Flavoprotein-like_sf"/>
</dbReference>
<organism evidence="5 6">
    <name type="scientific">Serratia fonticola</name>
    <dbReference type="NCBI Taxonomy" id="47917"/>
    <lineage>
        <taxon>Bacteria</taxon>
        <taxon>Pseudomonadati</taxon>
        <taxon>Pseudomonadota</taxon>
        <taxon>Gammaproteobacteria</taxon>
        <taxon>Enterobacterales</taxon>
        <taxon>Yersiniaceae</taxon>
        <taxon>Serratia</taxon>
    </lineage>
</organism>
<dbReference type="NCBIfam" id="NF005389">
    <property type="entry name" value="PRK06934.1"/>
    <property type="match status" value="1"/>
</dbReference>
<reference evidence="5 6" key="1">
    <citation type="submission" date="2023-08" db="EMBL/GenBank/DDBJ databases">
        <title>Complete Genome and Methylome dissection of Serratia fonticola NEB369.</title>
        <authorList>
            <person name="Fomenkov A."/>
            <person name="Roberts R.D."/>
        </authorList>
    </citation>
    <scope>NUCLEOTIDE SEQUENCE [LARGE SCALE GENOMIC DNA]</scope>
    <source>
        <strain evidence="5 6">NEB369</strain>
    </source>
</reference>
<proteinExistence type="predicted"/>
<evidence type="ECO:0000313" key="5">
    <source>
        <dbReference type="EMBL" id="WMT13037.1"/>
    </source>
</evidence>
<dbReference type="SUPFAM" id="SSF52218">
    <property type="entry name" value="Flavoproteins"/>
    <property type="match status" value="1"/>
</dbReference>
<sequence length="221" mass="24999">MNTLRLTSLIKYLILFLALTVSSVNAIDEAVDGNTRRILIVYFSQPEDVKLDGVDGISGASVLQKNSVVLGSTQYVAQIIKKETGGDLFRIETVKPYPNQHDPLLKYAEQEVKNGARPELKGKIENLADYDQIFIGYPIWWYKMPMAMYSFFEQHDFSGKMLIPFTTHGGSRFSDSLREIKRLQPNAQLVTQGLAISRNDVTDDDTPTEIINWLSKLPNRP</sequence>
<accession>A0ABY9PJJ5</accession>
<keyword evidence="3" id="KW-0732">Signal</keyword>
<evidence type="ECO:0000259" key="4">
    <source>
        <dbReference type="Pfam" id="PF12682"/>
    </source>
</evidence>
<dbReference type="PANTHER" id="PTHR39201">
    <property type="entry name" value="EXPORTED PROTEIN-RELATED"/>
    <property type="match status" value="1"/>
</dbReference>
<name>A0ABY9PJJ5_SERFO</name>
<dbReference type="Proteomes" id="UP001235341">
    <property type="component" value="Chromosome"/>
</dbReference>
<evidence type="ECO:0000256" key="1">
    <source>
        <dbReference type="ARBA" id="ARBA00022630"/>
    </source>
</evidence>
<dbReference type="EMBL" id="CP133586">
    <property type="protein sequence ID" value="WMT13037.1"/>
    <property type="molecule type" value="Genomic_DNA"/>
</dbReference>
<keyword evidence="1" id="KW-0285">Flavoprotein</keyword>
<protein>
    <submittedName>
        <fullName evidence="5">Flavodoxin</fullName>
    </submittedName>
</protein>
<dbReference type="PANTHER" id="PTHR39201:SF1">
    <property type="entry name" value="FLAVODOXIN-LIKE DOMAIN-CONTAINING PROTEIN"/>
    <property type="match status" value="1"/>
</dbReference>
<evidence type="ECO:0000256" key="3">
    <source>
        <dbReference type="SAM" id="SignalP"/>
    </source>
</evidence>
<gene>
    <name evidence="5" type="ORF">RFB13_17560</name>
</gene>
<keyword evidence="6" id="KW-1185">Reference proteome</keyword>
<feature type="signal peptide" evidence="3">
    <location>
        <begin position="1"/>
        <end position="26"/>
    </location>
</feature>
<evidence type="ECO:0000256" key="2">
    <source>
        <dbReference type="ARBA" id="ARBA00022643"/>
    </source>
</evidence>
<dbReference type="Gene3D" id="3.40.50.360">
    <property type="match status" value="1"/>
</dbReference>
<feature type="domain" description="Flavodoxin-like" evidence="4">
    <location>
        <begin position="70"/>
        <end position="194"/>
    </location>
</feature>
<evidence type="ECO:0000313" key="6">
    <source>
        <dbReference type="Proteomes" id="UP001235341"/>
    </source>
</evidence>
<feature type="chain" id="PRO_5045623576" evidence="3">
    <location>
        <begin position="27"/>
        <end position="221"/>
    </location>
</feature>
<keyword evidence="2" id="KW-0288">FMN</keyword>
<dbReference type="Pfam" id="PF12682">
    <property type="entry name" value="Flavodoxin_4"/>
    <property type="match status" value="1"/>
</dbReference>
<dbReference type="InterPro" id="IPR008254">
    <property type="entry name" value="Flavodoxin/NO_synth"/>
</dbReference>
<dbReference type="RefSeq" id="WP_309205001.1">
    <property type="nucleotide sequence ID" value="NZ_CP133586.1"/>
</dbReference>